<proteinExistence type="predicted"/>
<dbReference type="InterPro" id="IPR011990">
    <property type="entry name" value="TPR-like_helical_dom_sf"/>
</dbReference>
<dbReference type="AlphaFoldDB" id="A0A1I3B266"/>
<keyword evidence="1" id="KW-0732">Signal</keyword>
<keyword evidence="3" id="KW-1185">Reference proteome</keyword>
<dbReference type="Gene3D" id="1.25.40.10">
    <property type="entry name" value="Tetratricopeptide repeat domain"/>
    <property type="match status" value="2"/>
</dbReference>
<feature type="chain" id="PRO_5011589462" evidence="1">
    <location>
        <begin position="23"/>
        <end position="335"/>
    </location>
</feature>
<dbReference type="OrthoDB" id="241280at2"/>
<protein>
    <submittedName>
        <fullName evidence="2">Tetratricopeptide repeat-containing protein</fullName>
    </submittedName>
</protein>
<dbReference type="EMBL" id="FOQD01000001">
    <property type="protein sequence ID" value="SFH56415.1"/>
    <property type="molecule type" value="Genomic_DNA"/>
</dbReference>
<gene>
    <name evidence="2" type="ORF">SAMN05421753_101189</name>
</gene>
<evidence type="ECO:0000313" key="3">
    <source>
        <dbReference type="Proteomes" id="UP000199518"/>
    </source>
</evidence>
<dbReference type="Pfam" id="PF13174">
    <property type="entry name" value="TPR_6"/>
    <property type="match status" value="1"/>
</dbReference>
<dbReference type="SUPFAM" id="SSF48452">
    <property type="entry name" value="TPR-like"/>
    <property type="match status" value="1"/>
</dbReference>
<feature type="signal peptide" evidence="1">
    <location>
        <begin position="1"/>
        <end position="22"/>
    </location>
</feature>
<dbReference type="STRING" id="1576369.SAMN05421753_101189"/>
<dbReference type="Proteomes" id="UP000199518">
    <property type="component" value="Unassembled WGS sequence"/>
</dbReference>
<reference evidence="3" key="1">
    <citation type="submission" date="2016-10" db="EMBL/GenBank/DDBJ databases">
        <authorList>
            <person name="Varghese N."/>
            <person name="Submissions S."/>
        </authorList>
    </citation>
    <scope>NUCLEOTIDE SEQUENCE [LARGE SCALE GENOMIC DNA]</scope>
    <source>
        <strain evidence="3">DSM 26348</strain>
    </source>
</reference>
<evidence type="ECO:0000313" key="2">
    <source>
        <dbReference type="EMBL" id="SFH56415.1"/>
    </source>
</evidence>
<dbReference type="InterPro" id="IPR019734">
    <property type="entry name" value="TPR_rpt"/>
</dbReference>
<accession>A0A1I3B266</accession>
<sequence>MTSPRGWFIACILCLAVQTAQAQDRVTYLPDGAAKPITAIGDVVDFTGAELQLKGANSIQRIPAARVQQIETQYQPEHLQGRSLLEQGDTSAAITTLRKALEKEPRAWVDREILSLIVKADLRQQDLSGALRDFQSIITTDPESRAWGIAPLIWSPQVVSDSVRKDMQSWLEGNRRAEQLLAASILLLDPAQGEAAERRLMALTRDTHPILSAYSKAQLWRLDLTNRQVSDVSLERWRDLIERLPQELRPGPQYLLSRGHEVRGELQASAEEALWLPYVYAENELLAARALLDAGESLNRSGFTAESQTLYRELVARYPWSRDAALAKSRITGTQ</sequence>
<dbReference type="RefSeq" id="WP_092047076.1">
    <property type="nucleotide sequence ID" value="NZ_FOQD01000001.1"/>
</dbReference>
<evidence type="ECO:0000256" key="1">
    <source>
        <dbReference type="SAM" id="SignalP"/>
    </source>
</evidence>
<name>A0A1I3B266_9PLAN</name>
<organism evidence="2 3">
    <name type="scientific">Planctomicrobium piriforme</name>
    <dbReference type="NCBI Taxonomy" id="1576369"/>
    <lineage>
        <taxon>Bacteria</taxon>
        <taxon>Pseudomonadati</taxon>
        <taxon>Planctomycetota</taxon>
        <taxon>Planctomycetia</taxon>
        <taxon>Planctomycetales</taxon>
        <taxon>Planctomycetaceae</taxon>
        <taxon>Planctomicrobium</taxon>
    </lineage>
</organism>